<dbReference type="Proteomes" id="UP000694257">
    <property type="component" value="Chromosome"/>
</dbReference>
<accession>A0ABX8RY04</accession>
<dbReference type="PROSITE" id="PS51683">
    <property type="entry name" value="SAM_OMT_II"/>
    <property type="match status" value="1"/>
</dbReference>
<evidence type="ECO:0000313" key="7">
    <source>
        <dbReference type="Proteomes" id="UP000694257"/>
    </source>
</evidence>
<dbReference type="PANTHER" id="PTHR43712:SF2">
    <property type="entry name" value="O-METHYLTRANSFERASE CICE"/>
    <property type="match status" value="1"/>
</dbReference>
<name>A0ABX8RY04_NOCIO</name>
<dbReference type="RefSeq" id="WP_218476614.1">
    <property type="nucleotide sequence ID" value="NZ_BAABJN010000018.1"/>
</dbReference>
<dbReference type="Pfam" id="PF00891">
    <property type="entry name" value="Methyltransf_2"/>
    <property type="match status" value="1"/>
</dbReference>
<dbReference type="CDD" id="cd02440">
    <property type="entry name" value="AdoMet_MTases"/>
    <property type="match status" value="1"/>
</dbReference>
<evidence type="ECO:0000313" key="6">
    <source>
        <dbReference type="EMBL" id="QXN94166.1"/>
    </source>
</evidence>
<keyword evidence="3" id="KW-0949">S-adenosyl-L-methionine</keyword>
<sequence>MSETIQPENQPDIVLRRLTTGFMTTFVVRAAAELRLLDAFGAAPRPVGAVAEDLAVPRVTLVRLLRALTALGLFTETTVDCFAPTPAGELLRSDHPQSLHAFVEMFTDPVMTNAWQDLASSVRTGKTSFDERFGAPFFDHLKTEPAISALFNASMSQASRVVAEALPQAYDFSRFSTVLDIGGGDGTVLAGILRTNPELRGVIFDTEEGSAQAPERLAEAGVTERASVVTGDFFTGIPGGADLYVIKSILHDWDDDRCVRILRQCRAVCPPTGTLLIIEPVLPERVTETVPAGLYLSDLNMLVNVGGRERTCAEFAELCEQAGFVLTTTSPLSADVGFWYLEAKAA</sequence>
<dbReference type="InterPro" id="IPR016461">
    <property type="entry name" value="COMT-like"/>
</dbReference>
<feature type="domain" description="O-methyltransferase dimerisation" evidence="5">
    <location>
        <begin position="18"/>
        <end position="91"/>
    </location>
</feature>
<evidence type="ECO:0000259" key="5">
    <source>
        <dbReference type="Pfam" id="PF08100"/>
    </source>
</evidence>
<protein>
    <submittedName>
        <fullName evidence="6">Helix-turn-helix domain-containing protein</fullName>
    </submittedName>
</protein>
<feature type="domain" description="O-methyltransferase C-terminal" evidence="4">
    <location>
        <begin position="115"/>
        <end position="324"/>
    </location>
</feature>
<dbReference type="InterPro" id="IPR012967">
    <property type="entry name" value="COMT_dimerisation"/>
</dbReference>
<evidence type="ECO:0000256" key="1">
    <source>
        <dbReference type="ARBA" id="ARBA00022603"/>
    </source>
</evidence>
<reference evidence="6 7" key="1">
    <citation type="submission" date="2021-07" db="EMBL/GenBank/DDBJ databases">
        <title>Whole Genome Sequence of Nocardia Iowensis.</title>
        <authorList>
            <person name="Lamm A."/>
            <person name="Collins-Fairclough A.M."/>
            <person name="Bunk B."/>
            <person name="Sproer C."/>
        </authorList>
    </citation>
    <scope>NUCLEOTIDE SEQUENCE [LARGE SCALE GENOMIC DNA]</scope>
    <source>
        <strain evidence="6 7">NRRL 5646</strain>
    </source>
</reference>
<evidence type="ECO:0000256" key="2">
    <source>
        <dbReference type="ARBA" id="ARBA00022679"/>
    </source>
</evidence>
<dbReference type="PIRSF" id="PIRSF005739">
    <property type="entry name" value="O-mtase"/>
    <property type="match status" value="1"/>
</dbReference>
<evidence type="ECO:0000256" key="3">
    <source>
        <dbReference type="ARBA" id="ARBA00022691"/>
    </source>
</evidence>
<dbReference type="Pfam" id="PF08100">
    <property type="entry name" value="Dimerisation"/>
    <property type="match status" value="1"/>
</dbReference>
<proteinExistence type="predicted"/>
<organism evidence="6 7">
    <name type="scientific">Nocardia iowensis</name>
    <dbReference type="NCBI Taxonomy" id="204891"/>
    <lineage>
        <taxon>Bacteria</taxon>
        <taxon>Bacillati</taxon>
        <taxon>Actinomycetota</taxon>
        <taxon>Actinomycetes</taxon>
        <taxon>Mycobacteriales</taxon>
        <taxon>Nocardiaceae</taxon>
        <taxon>Nocardia</taxon>
    </lineage>
</organism>
<dbReference type="InterPro" id="IPR001077">
    <property type="entry name" value="COMT_C"/>
</dbReference>
<dbReference type="PANTHER" id="PTHR43712">
    <property type="entry name" value="PUTATIVE (AFU_ORTHOLOGUE AFUA_4G14580)-RELATED"/>
    <property type="match status" value="1"/>
</dbReference>
<keyword evidence="2" id="KW-0808">Transferase</keyword>
<keyword evidence="7" id="KW-1185">Reference proteome</keyword>
<dbReference type="EMBL" id="CP078145">
    <property type="protein sequence ID" value="QXN94166.1"/>
    <property type="molecule type" value="Genomic_DNA"/>
</dbReference>
<gene>
    <name evidence="6" type="ORF">KV110_14535</name>
</gene>
<evidence type="ECO:0000259" key="4">
    <source>
        <dbReference type="Pfam" id="PF00891"/>
    </source>
</evidence>
<keyword evidence="1" id="KW-0489">Methyltransferase</keyword>